<dbReference type="Gene3D" id="3.90.120.10">
    <property type="entry name" value="DNA Methylase, subunit A, domain 2"/>
    <property type="match status" value="1"/>
</dbReference>
<evidence type="ECO:0000256" key="1">
    <source>
        <dbReference type="ARBA" id="ARBA00011975"/>
    </source>
</evidence>
<feature type="active site" evidence="7">
    <location>
        <position position="332"/>
    </location>
</feature>
<dbReference type="PANTHER" id="PTHR10629">
    <property type="entry name" value="CYTOSINE-SPECIFIC METHYLTRANSFERASE"/>
    <property type="match status" value="1"/>
</dbReference>
<keyword evidence="3 7" id="KW-0808">Transferase</keyword>
<reference evidence="8 9" key="1">
    <citation type="submission" date="2024-06" db="EMBL/GenBank/DDBJ databases">
        <title>Genome of Rhodovulum iodosum, a marine photoferrotroph.</title>
        <authorList>
            <person name="Bianchini G."/>
            <person name="Nikeleit V."/>
            <person name="Kappler A."/>
            <person name="Bryce C."/>
            <person name="Sanchez-Baracaldo P."/>
        </authorList>
    </citation>
    <scope>NUCLEOTIDE SEQUENCE [LARGE SCALE GENOMIC DNA]</scope>
    <source>
        <strain evidence="8 9">UT/N1</strain>
    </source>
</reference>
<keyword evidence="9" id="KW-1185">Reference proteome</keyword>
<dbReference type="GO" id="GO:0008168">
    <property type="term" value="F:methyltransferase activity"/>
    <property type="evidence" value="ECO:0007669"/>
    <property type="project" value="UniProtKB-KW"/>
</dbReference>
<dbReference type="InterPro" id="IPR029063">
    <property type="entry name" value="SAM-dependent_MTases_sf"/>
</dbReference>
<dbReference type="PROSITE" id="PS51679">
    <property type="entry name" value="SAM_MT_C5"/>
    <property type="match status" value="1"/>
</dbReference>
<keyword evidence="5" id="KW-0680">Restriction system</keyword>
<dbReference type="EMBL" id="JBEHHI010000002">
    <property type="protein sequence ID" value="MEX5728553.1"/>
    <property type="molecule type" value="Genomic_DNA"/>
</dbReference>
<evidence type="ECO:0000256" key="7">
    <source>
        <dbReference type="PROSITE-ProRule" id="PRU01016"/>
    </source>
</evidence>
<dbReference type="EC" id="2.1.1.37" evidence="1"/>
<dbReference type="CDD" id="cd02440">
    <property type="entry name" value="AdoMet_MTases"/>
    <property type="match status" value="1"/>
</dbReference>
<evidence type="ECO:0000256" key="6">
    <source>
        <dbReference type="ARBA" id="ARBA00047422"/>
    </source>
</evidence>
<evidence type="ECO:0000256" key="3">
    <source>
        <dbReference type="ARBA" id="ARBA00022679"/>
    </source>
</evidence>
<keyword evidence="4 7" id="KW-0949">S-adenosyl-L-methionine</keyword>
<comment type="caution">
    <text evidence="8">The sequence shown here is derived from an EMBL/GenBank/DDBJ whole genome shotgun (WGS) entry which is preliminary data.</text>
</comment>
<dbReference type="NCBIfam" id="TIGR00675">
    <property type="entry name" value="dcm"/>
    <property type="match status" value="1"/>
</dbReference>
<dbReference type="InterPro" id="IPR050390">
    <property type="entry name" value="C5-Methyltransferase"/>
</dbReference>
<comment type="similarity">
    <text evidence="7">Belongs to the class I-like SAM-binding methyltransferase superfamily. C5-methyltransferase family.</text>
</comment>
<gene>
    <name evidence="8" type="ORF">Ga0609869_001906</name>
</gene>
<comment type="catalytic activity">
    <reaction evidence="6">
        <text>a 2'-deoxycytidine in DNA + S-adenosyl-L-methionine = a 5-methyl-2'-deoxycytidine in DNA + S-adenosyl-L-homocysteine + H(+)</text>
        <dbReference type="Rhea" id="RHEA:13681"/>
        <dbReference type="Rhea" id="RHEA-COMP:11369"/>
        <dbReference type="Rhea" id="RHEA-COMP:11370"/>
        <dbReference type="ChEBI" id="CHEBI:15378"/>
        <dbReference type="ChEBI" id="CHEBI:57856"/>
        <dbReference type="ChEBI" id="CHEBI:59789"/>
        <dbReference type="ChEBI" id="CHEBI:85452"/>
        <dbReference type="ChEBI" id="CHEBI:85454"/>
        <dbReference type="EC" id="2.1.1.37"/>
    </reaction>
</comment>
<dbReference type="SUPFAM" id="SSF53335">
    <property type="entry name" value="S-adenosyl-L-methionine-dependent methyltransferases"/>
    <property type="match status" value="1"/>
</dbReference>
<protein>
    <recommendedName>
        <fullName evidence="1">DNA (cytosine-5-)-methyltransferase</fullName>
        <ecNumber evidence="1">2.1.1.37</ecNumber>
    </recommendedName>
</protein>
<evidence type="ECO:0000313" key="8">
    <source>
        <dbReference type="EMBL" id="MEX5728553.1"/>
    </source>
</evidence>
<dbReference type="GO" id="GO:0032259">
    <property type="term" value="P:methylation"/>
    <property type="evidence" value="ECO:0007669"/>
    <property type="project" value="UniProtKB-KW"/>
</dbReference>
<sequence length="743" mass="83562">MSLRHRGVARLAKGCGTTTPAAAKREQSKKASPVNYYRSLPERPLQDTLRVVDLFCGAGGLSCGFDNFNGARRFKTVLGIDNDPSAIKIFNRNFRSLGDRASLPIGRVADMTWFQHPTEIRLFYLVHLAGSSFHPELFERLNEIGLSEFLARIRNIDKKFSSLAAEISQSDDYVEELSRVPPQTFTLALVKAFVNRLGVSSFSRPLASTRSLPWGEECESLLENAEGEPALGFPNRELVHDMEQEWSARFNEIQEAAGKSGRGQNSNNSKRLTRLCEFLSTDAFSRLKEAWIDWRASRASVRAEFCLENKSQLEELYFDRYRAHIVLGGPPCKGFSRIGRPVIQSLRDQGVHAWSHKEYGDERNALMVQYVLFLEALQPEVFLFENVSNFQSALKTPNGTFDAPALLVELIEELATDKLTYHVSHQVINARDYAVPQDRRRFIMFGAKAGAAPHNIASKFFELKSAAADVPLRVALTGLSDPQEFDPKGGIKTDHSSAVYDVWDPKLPPEQRDYLSWVQQPDPVSGVRPAATDAHIFRKPRDDDRVFASFVAPGIRWMDLKVDRSQTLQDLRDGIEAAIEEVQSSKTKHALENLLGKVDGSLMLRLLLEHTKERFKLPEQHLLLEGYLKNGGSTHGDWFERLSATKPCRTIVAHIGKDTYAYWHPTEPRSLTIREAARVQSFPDFFRFDVSGVVDTYSAIGNAVPPLLSRLFAARISELAEEIQIFPHEGECANHKTDLLSAS</sequence>
<evidence type="ECO:0000313" key="9">
    <source>
        <dbReference type="Proteomes" id="UP001560019"/>
    </source>
</evidence>
<evidence type="ECO:0000256" key="4">
    <source>
        <dbReference type="ARBA" id="ARBA00022691"/>
    </source>
</evidence>
<accession>A0ABV3XTB1</accession>
<dbReference type="InterPro" id="IPR001525">
    <property type="entry name" value="C5_MeTfrase"/>
</dbReference>
<evidence type="ECO:0000256" key="2">
    <source>
        <dbReference type="ARBA" id="ARBA00022603"/>
    </source>
</evidence>
<proteinExistence type="inferred from homology"/>
<dbReference type="PANTHER" id="PTHR10629:SF52">
    <property type="entry name" value="DNA (CYTOSINE-5)-METHYLTRANSFERASE 1"/>
    <property type="match status" value="1"/>
</dbReference>
<keyword evidence="2 7" id="KW-0489">Methyltransferase</keyword>
<dbReference type="Proteomes" id="UP001560019">
    <property type="component" value="Unassembled WGS sequence"/>
</dbReference>
<name>A0ABV3XTB1_9RHOB</name>
<dbReference type="Gene3D" id="3.40.50.150">
    <property type="entry name" value="Vaccinia Virus protein VP39"/>
    <property type="match status" value="2"/>
</dbReference>
<organism evidence="8 9">
    <name type="scientific">Rhodovulum iodosum</name>
    <dbReference type="NCBI Taxonomy" id="68291"/>
    <lineage>
        <taxon>Bacteria</taxon>
        <taxon>Pseudomonadati</taxon>
        <taxon>Pseudomonadota</taxon>
        <taxon>Alphaproteobacteria</taxon>
        <taxon>Rhodobacterales</taxon>
        <taxon>Paracoccaceae</taxon>
        <taxon>Rhodovulum</taxon>
    </lineage>
</organism>
<dbReference type="RefSeq" id="WP_125406534.1">
    <property type="nucleotide sequence ID" value="NZ_JBEHHI010000002.1"/>
</dbReference>
<dbReference type="Pfam" id="PF00145">
    <property type="entry name" value="DNA_methylase"/>
    <property type="match status" value="3"/>
</dbReference>
<evidence type="ECO:0000256" key="5">
    <source>
        <dbReference type="ARBA" id="ARBA00022747"/>
    </source>
</evidence>